<dbReference type="AlphaFoldDB" id="A0A812YGN6"/>
<dbReference type="EMBL" id="CAJNIZ010047549">
    <property type="protein sequence ID" value="CAE7770316.1"/>
    <property type="molecule type" value="Genomic_DNA"/>
</dbReference>
<feature type="region of interest" description="Disordered" evidence="2">
    <location>
        <begin position="1"/>
        <end position="45"/>
    </location>
</feature>
<feature type="compositionally biased region" description="Basic and acidic residues" evidence="2">
    <location>
        <begin position="134"/>
        <end position="153"/>
    </location>
</feature>
<evidence type="ECO:0000313" key="4">
    <source>
        <dbReference type="Proteomes" id="UP000649617"/>
    </source>
</evidence>
<keyword evidence="1" id="KW-0175">Coiled coil</keyword>
<name>A0A812YGN6_SYMPI</name>
<keyword evidence="4" id="KW-1185">Reference proteome</keyword>
<comment type="caution">
    <text evidence="3">The sequence shown here is derived from an EMBL/GenBank/DDBJ whole genome shotgun (WGS) entry which is preliminary data.</text>
</comment>
<evidence type="ECO:0000313" key="3">
    <source>
        <dbReference type="EMBL" id="CAE7770316.1"/>
    </source>
</evidence>
<dbReference type="OrthoDB" id="429109at2759"/>
<feature type="region of interest" description="Disordered" evidence="2">
    <location>
        <begin position="123"/>
        <end position="153"/>
    </location>
</feature>
<feature type="coiled-coil region" evidence="1">
    <location>
        <begin position="51"/>
        <end position="78"/>
    </location>
</feature>
<evidence type="ECO:0000256" key="2">
    <source>
        <dbReference type="SAM" id="MobiDB-lite"/>
    </source>
</evidence>
<feature type="non-terminal residue" evidence="3">
    <location>
        <position position="1"/>
    </location>
</feature>
<accession>A0A812YGN6</accession>
<sequence length="397" mass="43604">VSGPGSRPTSRFGAPTVAEETEVLKAAPTTRSQQIPLVDEREEDEEEAMLRELKEREARKMRDEQVRTERKAAEIEEAARLAQIKDDKKQFTYDSEGNVIWVQPPQVHRLPSNPAPTFLCKQEEVSQQDLQVQPEKKTGRTRDKPIKAKRESSVEFKDGFKKFLSQQPSMIEAMVMSPGVQLEERNRTKKGEKVKSNKPATMSRKEYEEISKGGAPLRKQEGGDANASKPTPKAQALKGSSGGVVALPTVDEAPLETAASRGNPGLSESAKMVRSEVGSDLVKFQPANVARQLQPVPPTTSKRVQTKRDALGYSLGTRERLHIDAGSRFPGCAAQPPLGATMGHGLAPSTKKYQDYFFPSAAGAEVAEEAVQVPTEKVDGQIVSKNPQLKHRLFGTR</sequence>
<organism evidence="3 4">
    <name type="scientific">Symbiodinium pilosum</name>
    <name type="common">Dinoflagellate</name>
    <dbReference type="NCBI Taxonomy" id="2952"/>
    <lineage>
        <taxon>Eukaryota</taxon>
        <taxon>Sar</taxon>
        <taxon>Alveolata</taxon>
        <taxon>Dinophyceae</taxon>
        <taxon>Suessiales</taxon>
        <taxon>Symbiodiniaceae</taxon>
        <taxon>Symbiodinium</taxon>
    </lineage>
</organism>
<feature type="compositionally biased region" description="Basic and acidic residues" evidence="2">
    <location>
        <begin position="182"/>
        <end position="195"/>
    </location>
</feature>
<dbReference type="Proteomes" id="UP000649617">
    <property type="component" value="Unassembled WGS sequence"/>
</dbReference>
<reference evidence="3" key="1">
    <citation type="submission" date="2021-02" db="EMBL/GenBank/DDBJ databases">
        <authorList>
            <person name="Dougan E. K."/>
            <person name="Rhodes N."/>
            <person name="Thang M."/>
            <person name="Chan C."/>
        </authorList>
    </citation>
    <scope>NUCLEOTIDE SEQUENCE</scope>
</reference>
<evidence type="ECO:0000256" key="1">
    <source>
        <dbReference type="SAM" id="Coils"/>
    </source>
</evidence>
<gene>
    <name evidence="3" type="primary">DCP5</name>
    <name evidence="3" type="ORF">SPIL2461_LOCUS22678</name>
</gene>
<protein>
    <submittedName>
        <fullName evidence="3">DCP5 protein</fullName>
    </submittedName>
</protein>
<proteinExistence type="predicted"/>
<feature type="region of interest" description="Disordered" evidence="2">
    <location>
        <begin position="177"/>
        <end position="243"/>
    </location>
</feature>